<comment type="similarity">
    <text evidence="7">Belongs to the binding-protein-dependent transport system permease family.</text>
</comment>
<reference evidence="9 10" key="1">
    <citation type="journal article" date="2015" name="Stand. Genomic Sci.">
        <title>Genomic Encyclopedia of Bacterial and Archaeal Type Strains, Phase III: the genomes of soil and plant-associated and newly described type strains.</title>
        <authorList>
            <person name="Whitman W.B."/>
            <person name="Woyke T."/>
            <person name="Klenk H.P."/>
            <person name="Zhou Y."/>
            <person name="Lilburn T.G."/>
            <person name="Beck B.J."/>
            <person name="De Vos P."/>
            <person name="Vandamme P."/>
            <person name="Eisen J.A."/>
            <person name="Garrity G."/>
            <person name="Hugenholtz P."/>
            <person name="Kyrpides N.C."/>
        </authorList>
    </citation>
    <scope>NUCLEOTIDE SEQUENCE [LARGE SCALE GENOMIC DNA]</scope>
    <source>
        <strain evidence="9 10">CGMCC 1.10124</strain>
    </source>
</reference>
<evidence type="ECO:0000313" key="10">
    <source>
        <dbReference type="Proteomes" id="UP000277326"/>
    </source>
</evidence>
<dbReference type="GO" id="GO:0055085">
    <property type="term" value="P:transmembrane transport"/>
    <property type="evidence" value="ECO:0007669"/>
    <property type="project" value="InterPro"/>
</dbReference>
<dbReference type="EMBL" id="REFS01000001">
    <property type="protein sequence ID" value="RMB25196.1"/>
    <property type="molecule type" value="Genomic_DNA"/>
</dbReference>
<dbReference type="PANTHER" id="PTHR32243">
    <property type="entry name" value="MALTOSE TRANSPORT SYSTEM PERMEASE-RELATED"/>
    <property type="match status" value="1"/>
</dbReference>
<name>A0A3M0DZ04_9EURY</name>
<sequence length="267" mass="30114">MWGLIGAVLVYSLFPLVWMAITSLQPEVHLFTRPPEVVPHKWTLEHYFDLWDSNREFFFYYRNSVIVSVLATTTTIILGTLAAYSISRFEYRGKEFLDNSILLVYMFPAIVLVVPLGILMNDYGLTNTWYGLALVYLTFALPFSIWVLREFFNGIPYSLEEAAMIDGASRMQAFVYVVLPNALPGIIATAIFTWSLAWNDFLYASVIMSQNNMQTLPVGLNQMLNSANPPWGQFMAANTLVTIPVLVLYILVQDYLVEGFGAGGVKG</sequence>
<keyword evidence="6 7" id="KW-0472">Membrane</keyword>
<feature type="transmembrane region" description="Helical" evidence="7">
    <location>
        <begin position="59"/>
        <end position="84"/>
    </location>
</feature>
<feature type="transmembrane region" description="Helical" evidence="7">
    <location>
        <begin position="173"/>
        <end position="197"/>
    </location>
</feature>
<feature type="transmembrane region" description="Helical" evidence="7">
    <location>
        <begin position="231"/>
        <end position="252"/>
    </location>
</feature>
<dbReference type="PROSITE" id="PS50928">
    <property type="entry name" value="ABC_TM1"/>
    <property type="match status" value="1"/>
</dbReference>
<evidence type="ECO:0000256" key="2">
    <source>
        <dbReference type="ARBA" id="ARBA00022448"/>
    </source>
</evidence>
<keyword evidence="5 7" id="KW-1133">Transmembrane helix</keyword>
<organism evidence="9 10">
    <name type="scientific">Haloplanus aerogenes</name>
    <dbReference type="NCBI Taxonomy" id="660522"/>
    <lineage>
        <taxon>Archaea</taxon>
        <taxon>Methanobacteriati</taxon>
        <taxon>Methanobacteriota</taxon>
        <taxon>Stenosarchaea group</taxon>
        <taxon>Halobacteria</taxon>
        <taxon>Halobacteriales</taxon>
        <taxon>Haloferacaceae</taxon>
        <taxon>Haloplanus</taxon>
    </lineage>
</organism>
<dbReference type="AlphaFoldDB" id="A0A3M0DZ04"/>
<dbReference type="CDD" id="cd06261">
    <property type="entry name" value="TM_PBP2"/>
    <property type="match status" value="1"/>
</dbReference>
<dbReference type="InterPro" id="IPR035906">
    <property type="entry name" value="MetI-like_sf"/>
</dbReference>
<comment type="caution">
    <text evidence="9">The sequence shown here is derived from an EMBL/GenBank/DDBJ whole genome shotgun (WGS) entry which is preliminary data.</text>
</comment>
<dbReference type="Gene3D" id="1.10.3720.10">
    <property type="entry name" value="MetI-like"/>
    <property type="match status" value="1"/>
</dbReference>
<keyword evidence="3" id="KW-1003">Cell membrane</keyword>
<accession>A0A3M0DZ04</accession>
<feature type="domain" description="ABC transmembrane type-1" evidence="8">
    <location>
        <begin position="61"/>
        <end position="252"/>
    </location>
</feature>
<evidence type="ECO:0000256" key="1">
    <source>
        <dbReference type="ARBA" id="ARBA00004651"/>
    </source>
</evidence>
<dbReference type="Proteomes" id="UP000277326">
    <property type="component" value="Unassembled WGS sequence"/>
</dbReference>
<evidence type="ECO:0000256" key="3">
    <source>
        <dbReference type="ARBA" id="ARBA00022475"/>
    </source>
</evidence>
<dbReference type="PANTHER" id="PTHR32243:SF18">
    <property type="entry name" value="INNER MEMBRANE ABC TRANSPORTER PERMEASE PROTEIN YCJP"/>
    <property type="match status" value="1"/>
</dbReference>
<keyword evidence="2 7" id="KW-0813">Transport</keyword>
<dbReference type="InterPro" id="IPR050901">
    <property type="entry name" value="BP-dep_ABC_trans_perm"/>
</dbReference>
<keyword evidence="4 7" id="KW-0812">Transmembrane</keyword>
<dbReference type="SUPFAM" id="SSF161098">
    <property type="entry name" value="MetI-like"/>
    <property type="match status" value="1"/>
</dbReference>
<feature type="transmembrane region" description="Helical" evidence="7">
    <location>
        <begin position="130"/>
        <end position="152"/>
    </location>
</feature>
<evidence type="ECO:0000259" key="8">
    <source>
        <dbReference type="PROSITE" id="PS50928"/>
    </source>
</evidence>
<feature type="transmembrane region" description="Helical" evidence="7">
    <location>
        <begin position="96"/>
        <end position="118"/>
    </location>
</feature>
<evidence type="ECO:0000256" key="5">
    <source>
        <dbReference type="ARBA" id="ARBA00022989"/>
    </source>
</evidence>
<evidence type="ECO:0000256" key="7">
    <source>
        <dbReference type="RuleBase" id="RU363032"/>
    </source>
</evidence>
<evidence type="ECO:0000313" key="9">
    <source>
        <dbReference type="EMBL" id="RMB25196.1"/>
    </source>
</evidence>
<protein>
    <submittedName>
        <fullName evidence="9">Multiple sugar transport system permease protein</fullName>
    </submittedName>
</protein>
<comment type="subcellular location">
    <subcellularLocation>
        <location evidence="1 7">Cell membrane</location>
        <topology evidence="1 7">Multi-pass membrane protein</topology>
    </subcellularLocation>
</comment>
<proteinExistence type="inferred from homology"/>
<dbReference type="InterPro" id="IPR000515">
    <property type="entry name" value="MetI-like"/>
</dbReference>
<evidence type="ECO:0000256" key="4">
    <source>
        <dbReference type="ARBA" id="ARBA00022692"/>
    </source>
</evidence>
<evidence type="ECO:0000256" key="6">
    <source>
        <dbReference type="ARBA" id="ARBA00023136"/>
    </source>
</evidence>
<gene>
    <name evidence="9" type="ORF">ATH50_0280</name>
</gene>
<dbReference type="Pfam" id="PF00528">
    <property type="entry name" value="BPD_transp_1"/>
    <property type="match status" value="1"/>
</dbReference>
<keyword evidence="9" id="KW-0762">Sugar transport</keyword>
<dbReference type="GO" id="GO:0005886">
    <property type="term" value="C:plasma membrane"/>
    <property type="evidence" value="ECO:0007669"/>
    <property type="project" value="UniProtKB-SubCell"/>
</dbReference>